<keyword evidence="3 10" id="KW-0812">Transmembrane</keyword>
<dbReference type="CDD" id="cd03244">
    <property type="entry name" value="ABCC_MRP_domain2"/>
    <property type="match status" value="1"/>
</dbReference>
<proteinExistence type="predicted"/>
<dbReference type="SUPFAM" id="SSF52540">
    <property type="entry name" value="P-loop containing nucleoside triphosphate hydrolases"/>
    <property type="match status" value="2"/>
</dbReference>
<evidence type="ECO:0000256" key="2">
    <source>
        <dbReference type="ARBA" id="ARBA00022448"/>
    </source>
</evidence>
<dbReference type="Proteomes" id="UP000807469">
    <property type="component" value="Unassembled WGS sequence"/>
</dbReference>
<dbReference type="CDD" id="cd18604">
    <property type="entry name" value="ABC_6TM_VMR1_D2_like"/>
    <property type="match status" value="1"/>
</dbReference>
<dbReference type="PROSITE" id="PS50893">
    <property type="entry name" value="ABC_TRANSPORTER_2"/>
    <property type="match status" value="2"/>
</dbReference>
<name>A0A9P6CUA5_9AGAR</name>
<feature type="transmembrane region" description="Helical" evidence="10">
    <location>
        <begin position="1002"/>
        <end position="1029"/>
    </location>
</feature>
<dbReference type="FunFam" id="3.40.50.300:FF:000163">
    <property type="entry name" value="Multidrug resistance-associated protein member 4"/>
    <property type="match status" value="1"/>
</dbReference>
<evidence type="ECO:0000256" key="1">
    <source>
        <dbReference type="ARBA" id="ARBA00004141"/>
    </source>
</evidence>
<dbReference type="InterPro" id="IPR011527">
    <property type="entry name" value="ABC1_TM_dom"/>
</dbReference>
<dbReference type="CDD" id="cd03250">
    <property type="entry name" value="ABCC_MRP_domain1"/>
    <property type="match status" value="1"/>
</dbReference>
<evidence type="ECO:0000256" key="5">
    <source>
        <dbReference type="ARBA" id="ARBA00022741"/>
    </source>
</evidence>
<organism evidence="13 14">
    <name type="scientific">Pholiota conissans</name>
    <dbReference type="NCBI Taxonomy" id="109636"/>
    <lineage>
        <taxon>Eukaryota</taxon>
        <taxon>Fungi</taxon>
        <taxon>Dikarya</taxon>
        <taxon>Basidiomycota</taxon>
        <taxon>Agaricomycotina</taxon>
        <taxon>Agaricomycetes</taxon>
        <taxon>Agaricomycetidae</taxon>
        <taxon>Agaricales</taxon>
        <taxon>Agaricineae</taxon>
        <taxon>Strophariaceae</taxon>
        <taxon>Pholiota</taxon>
    </lineage>
</organism>
<evidence type="ECO:0000256" key="7">
    <source>
        <dbReference type="ARBA" id="ARBA00022989"/>
    </source>
</evidence>
<keyword evidence="14" id="KW-1185">Reference proteome</keyword>
<evidence type="ECO:0000259" key="12">
    <source>
        <dbReference type="PROSITE" id="PS50929"/>
    </source>
</evidence>
<feature type="transmembrane region" description="Helical" evidence="10">
    <location>
        <begin position="520"/>
        <end position="540"/>
    </location>
</feature>
<keyword evidence="4" id="KW-0677">Repeat</keyword>
<dbReference type="PANTHER" id="PTHR24223">
    <property type="entry name" value="ATP-BINDING CASSETTE SUB-FAMILY C"/>
    <property type="match status" value="1"/>
</dbReference>
<evidence type="ECO:0000259" key="11">
    <source>
        <dbReference type="PROSITE" id="PS50893"/>
    </source>
</evidence>
<dbReference type="Gene3D" id="3.40.50.300">
    <property type="entry name" value="P-loop containing nucleotide triphosphate hydrolases"/>
    <property type="match status" value="2"/>
</dbReference>
<comment type="subcellular location">
    <subcellularLocation>
        <location evidence="1">Membrane</location>
        <topology evidence="1">Multi-pass membrane protein</topology>
    </subcellularLocation>
</comment>
<dbReference type="GO" id="GO:0005524">
    <property type="term" value="F:ATP binding"/>
    <property type="evidence" value="ECO:0007669"/>
    <property type="project" value="UniProtKB-KW"/>
</dbReference>
<feature type="domain" description="ABC transmembrane type-1" evidence="12">
    <location>
        <begin position="523"/>
        <end position="664"/>
    </location>
</feature>
<evidence type="ECO:0000256" key="6">
    <source>
        <dbReference type="ARBA" id="ARBA00022840"/>
    </source>
</evidence>
<feature type="transmembrane region" description="Helical" evidence="10">
    <location>
        <begin position="36"/>
        <end position="56"/>
    </location>
</feature>
<evidence type="ECO:0000256" key="4">
    <source>
        <dbReference type="ARBA" id="ARBA00022737"/>
    </source>
</evidence>
<dbReference type="OrthoDB" id="6500128at2759"/>
<dbReference type="InterPro" id="IPR036640">
    <property type="entry name" value="ABC1_TM_sf"/>
</dbReference>
<feature type="transmembrane region" description="Helical" evidence="10">
    <location>
        <begin position="142"/>
        <end position="162"/>
    </location>
</feature>
<accession>A0A9P6CUA5</accession>
<feature type="transmembrane region" description="Helical" evidence="10">
    <location>
        <begin position="1141"/>
        <end position="1161"/>
    </location>
</feature>
<feature type="compositionally biased region" description="Low complexity" evidence="9">
    <location>
        <begin position="437"/>
        <end position="450"/>
    </location>
</feature>
<evidence type="ECO:0000256" key="9">
    <source>
        <dbReference type="SAM" id="MobiDB-lite"/>
    </source>
</evidence>
<comment type="caution">
    <text evidence="13">The sequence shown here is derived from an EMBL/GenBank/DDBJ whole genome shotgun (WGS) entry which is preliminary data.</text>
</comment>
<feature type="transmembrane region" description="Helical" evidence="10">
    <location>
        <begin position="206"/>
        <end position="225"/>
    </location>
</feature>
<evidence type="ECO:0000256" key="3">
    <source>
        <dbReference type="ARBA" id="ARBA00022692"/>
    </source>
</evidence>
<dbReference type="Pfam" id="PF00005">
    <property type="entry name" value="ABC_tran"/>
    <property type="match status" value="2"/>
</dbReference>
<dbReference type="PROSITE" id="PS50929">
    <property type="entry name" value="ABC_TM1F"/>
    <property type="match status" value="2"/>
</dbReference>
<evidence type="ECO:0000313" key="13">
    <source>
        <dbReference type="EMBL" id="KAF9480291.1"/>
    </source>
</evidence>
<dbReference type="InterPro" id="IPR017871">
    <property type="entry name" value="ABC_transporter-like_CS"/>
</dbReference>
<keyword evidence="6" id="KW-0067">ATP-binding</keyword>
<dbReference type="InterPro" id="IPR050173">
    <property type="entry name" value="ABC_transporter_C-like"/>
</dbReference>
<feature type="domain" description="ABC transporter" evidence="11">
    <location>
        <begin position="716"/>
        <end position="947"/>
    </location>
</feature>
<dbReference type="InterPro" id="IPR003593">
    <property type="entry name" value="AAA+_ATPase"/>
</dbReference>
<evidence type="ECO:0000313" key="14">
    <source>
        <dbReference type="Proteomes" id="UP000807469"/>
    </source>
</evidence>
<gene>
    <name evidence="13" type="ORF">BDN70DRAFT_894268</name>
</gene>
<keyword evidence="5" id="KW-0547">Nucleotide-binding</keyword>
<feature type="transmembrane region" description="Helical" evidence="10">
    <location>
        <begin position="319"/>
        <end position="339"/>
    </location>
</feature>
<dbReference type="Pfam" id="PF00664">
    <property type="entry name" value="ABC_membrane"/>
    <property type="match status" value="2"/>
</dbReference>
<keyword evidence="7 10" id="KW-1133">Transmembrane helix</keyword>
<feature type="transmembrane region" description="Helical" evidence="10">
    <location>
        <begin position="104"/>
        <end position="122"/>
    </location>
</feature>
<feature type="region of interest" description="Disordered" evidence="9">
    <location>
        <begin position="410"/>
        <end position="475"/>
    </location>
</feature>
<evidence type="ECO:0000256" key="10">
    <source>
        <dbReference type="SAM" id="Phobius"/>
    </source>
</evidence>
<dbReference type="InterPro" id="IPR027417">
    <property type="entry name" value="P-loop_NTPase"/>
</dbReference>
<feature type="domain" description="ABC transmembrane type-1" evidence="12">
    <location>
        <begin position="1006"/>
        <end position="1285"/>
    </location>
</feature>
<reference evidence="13" key="1">
    <citation type="submission" date="2020-11" db="EMBL/GenBank/DDBJ databases">
        <authorList>
            <consortium name="DOE Joint Genome Institute"/>
            <person name="Ahrendt S."/>
            <person name="Riley R."/>
            <person name="Andreopoulos W."/>
            <person name="Labutti K."/>
            <person name="Pangilinan J."/>
            <person name="Ruiz-Duenas F.J."/>
            <person name="Barrasa J.M."/>
            <person name="Sanchez-Garcia M."/>
            <person name="Camarero S."/>
            <person name="Miyauchi S."/>
            <person name="Serrano A."/>
            <person name="Linde D."/>
            <person name="Babiker R."/>
            <person name="Drula E."/>
            <person name="Ayuso-Fernandez I."/>
            <person name="Pacheco R."/>
            <person name="Padilla G."/>
            <person name="Ferreira P."/>
            <person name="Barriuso J."/>
            <person name="Kellner H."/>
            <person name="Castanera R."/>
            <person name="Alfaro M."/>
            <person name="Ramirez L."/>
            <person name="Pisabarro A.G."/>
            <person name="Kuo A."/>
            <person name="Tritt A."/>
            <person name="Lipzen A."/>
            <person name="He G."/>
            <person name="Yan M."/>
            <person name="Ng V."/>
            <person name="Cullen D."/>
            <person name="Martin F."/>
            <person name="Rosso M.-N."/>
            <person name="Henrissat B."/>
            <person name="Hibbett D."/>
            <person name="Martinez A.T."/>
            <person name="Grigoriev I.V."/>
        </authorList>
    </citation>
    <scope>NUCLEOTIDE SEQUENCE</scope>
    <source>
        <strain evidence="13">CIRM-BRFM 674</strain>
    </source>
</reference>
<feature type="transmembrane region" description="Helical" evidence="10">
    <location>
        <begin position="1230"/>
        <end position="1251"/>
    </location>
</feature>
<dbReference type="SMART" id="SM00382">
    <property type="entry name" value="AAA"/>
    <property type="match status" value="2"/>
</dbReference>
<dbReference type="Gene3D" id="1.20.1560.10">
    <property type="entry name" value="ABC transporter type 1, transmembrane domain"/>
    <property type="match status" value="2"/>
</dbReference>
<keyword evidence="2" id="KW-0813">Transport</keyword>
<feature type="transmembrane region" description="Helical" evidence="10">
    <location>
        <begin position="1049"/>
        <end position="1070"/>
    </location>
</feature>
<dbReference type="SUPFAM" id="SSF90123">
    <property type="entry name" value="ABC transporter transmembrane region"/>
    <property type="match status" value="2"/>
</dbReference>
<dbReference type="GO" id="GO:0016887">
    <property type="term" value="F:ATP hydrolysis activity"/>
    <property type="evidence" value="ECO:0007669"/>
    <property type="project" value="InterPro"/>
</dbReference>
<keyword evidence="8 10" id="KW-0472">Membrane</keyword>
<dbReference type="InterPro" id="IPR003439">
    <property type="entry name" value="ABC_transporter-like_ATP-bd"/>
</dbReference>
<sequence>MPATPAFFDQTSTEGYASVWGILRTTYRDDAWKQPLYIPLLAAALSAVVLLSQALYRKLFSKQEADSEAKFTTDASVDSISGAPATIRVYANAQGGWVIYAFKVARLLGCLALFSLSVVGIISKKNGSQNLGWDGVIHLPEAALVVTFWYNSFLACLSLFPSSWNQSITRHNNFVLLTTFTLYAYRDVWPLATYSGGPIDAYEGPLLWVKLAILTVVAVIIPLFIPRQYIPVDPKHPMEVTNPEQTASIFSLLVYTFLDPIVFEAYSVPHLSHERLPPLADYDYSKKLTSDAFPHLDPFRGAKKEHLFFSFMRVFFWEYLHMTISITLMVFASFASPVAVNRILSSLETAGSDDYIKPWVWVLALFLGPMLVSVSFQWYIYMGTRALARTQGIITELVFEHSLRIRFKAESSKDKESAPSQAVTPADTPDTGSIDGSTAAESADAESTQSRSTAAKGKGKAEPSPAGEGSEKEAKKKDNLIGKINTLVTVDIDNIVESKDFLMFRMSAVLSAASITDRRLYSAIVGFASIIILLPAPGYLATRMQKIQTAKMEKTDARVEAVTETVGVLRMIKLFGWEKKMSNSLKGKREEELQWVWKHKVISLVIDLINFMIPTITMLVTYGTYTLIMGQSLNASKVFSSMSVFDIVRNVLHRSSWMFTQLTKGKVSLDRVGKFLRETELLDEYADQIENNTHLVQASDHHDVIGFRDAVFTWSMESDDGTQTPSSRLFKLKIEGDLTFKQNAINLIVGPTGSGKTSILMALLGEMHFTPSAVDSWSSLPRSGGIAYAAQESWVQNETIRDNILFGSPYDEERYEKVITQCALKRDFELFEAGDRTEVGEKGLTLSGGQKARVTLARAVYSSAQIILLDDILAALDVHTSKWIVEECLKGDLIRGRTVLLVTHNIALTAPIADHIVTVGKDGVAHEIGNDISAVLADPILAHEVKQEKEEAEIEKEVIDTVKKEDAQPDGKLILAEEIAEGRVTWKSMMLFLRGLGGERPIFFMAAYLLGLALMHGGNMLAVWFLGFWGSQYDNRNPDDVDVIFFLSLYSSILVASVMLYAVAATIYNFGTLRASRTINAQLIDSVLGSTLRWLDETPASRIIARCTQDIAAIDGNIAQFFAAVVELGVCMLVKLTGPVIFTPAFLLPGLLVAGLGIYIGNIYLKAQMSVKREMSNARSPVLAHFGAAITGLVSIRAYGAQEAFKKESLKRIDHFLKVSRTSYNLNRWIGIRIDALGATLTAGLASYLLIRRTLSAANIGFSLNMALEFCAMILWLVRCYNEFEVSANSLERIQAYLDIDHEPKATESGKPPAAWPTAGELRVDNLSARYSSTGPKVLHDLSFHVKAGERIGIGKLLPYFWSITLIDTSISLVGRTGSGKSSLTLSLLRCIITDGEVYYDGLSTNKLNLDDLRSNITIIPQMPELLSGTLRRNLDPFDQHDDLTLNNALRASGLFSLQDETDEARLTLDSDISSGGNNLSVGQRQIIALARAIVRNSKLLILDEDHKTDSIIQSSLRHELGTDVTVLTVAHRLQTIMDADKIMVLDSGRIVEFDSPQVLLQMKGGQFKALVDGSGDKKTLYAMVEKQNNASGSS</sequence>
<dbReference type="CDD" id="cd18596">
    <property type="entry name" value="ABC_6TM_VMR1_D1_like"/>
    <property type="match status" value="1"/>
</dbReference>
<dbReference type="PROSITE" id="PS00211">
    <property type="entry name" value="ABC_TRANSPORTER_1"/>
    <property type="match status" value="1"/>
</dbReference>
<feature type="domain" description="ABC transporter" evidence="11">
    <location>
        <begin position="1322"/>
        <end position="1573"/>
    </location>
</feature>
<dbReference type="GO" id="GO:0140359">
    <property type="term" value="F:ABC-type transporter activity"/>
    <property type="evidence" value="ECO:0007669"/>
    <property type="project" value="InterPro"/>
</dbReference>
<evidence type="ECO:0000256" key="8">
    <source>
        <dbReference type="ARBA" id="ARBA00023136"/>
    </source>
</evidence>
<dbReference type="GO" id="GO:0016020">
    <property type="term" value="C:membrane"/>
    <property type="evidence" value="ECO:0007669"/>
    <property type="project" value="UniProtKB-SubCell"/>
</dbReference>
<feature type="transmembrane region" description="Helical" evidence="10">
    <location>
        <begin position="359"/>
        <end position="381"/>
    </location>
</feature>
<feature type="transmembrane region" description="Helical" evidence="10">
    <location>
        <begin position="1258"/>
        <end position="1278"/>
    </location>
</feature>
<dbReference type="PANTHER" id="PTHR24223:SF356">
    <property type="entry name" value="ATP-BINDING CASSETTE TRANSPORTER ABC4"/>
    <property type="match status" value="1"/>
</dbReference>
<protein>
    <submittedName>
        <fullName evidence="13">Multidrug resistance-associated ABC transporter</fullName>
    </submittedName>
</protein>
<dbReference type="EMBL" id="MU155197">
    <property type="protein sequence ID" value="KAF9480291.1"/>
    <property type="molecule type" value="Genomic_DNA"/>
</dbReference>
<feature type="transmembrane region" description="Helical" evidence="10">
    <location>
        <begin position="174"/>
        <end position="194"/>
    </location>
</feature>
<dbReference type="FunFam" id="1.20.1560.10:FF:000013">
    <property type="entry name" value="ABC transporter C family member 2"/>
    <property type="match status" value="1"/>
</dbReference>
<feature type="transmembrane region" description="Helical" evidence="10">
    <location>
        <begin position="1182"/>
        <end position="1200"/>
    </location>
</feature>